<dbReference type="EMBL" id="JBHTBJ010000005">
    <property type="protein sequence ID" value="MFC7274160.1"/>
    <property type="molecule type" value="Genomic_DNA"/>
</dbReference>
<dbReference type="PANTHER" id="PTHR30146:SF152">
    <property type="entry name" value="TRANSCRIPTIONAL REGULATORY PROTEIN"/>
    <property type="match status" value="1"/>
</dbReference>
<dbReference type="SMART" id="SM00354">
    <property type="entry name" value="HTH_LACI"/>
    <property type="match status" value="1"/>
</dbReference>
<name>A0ABW2HRK4_9ACTN</name>
<evidence type="ECO:0000256" key="1">
    <source>
        <dbReference type="ARBA" id="ARBA00023015"/>
    </source>
</evidence>
<dbReference type="CDD" id="cd06307">
    <property type="entry name" value="PBP1_sugar_binding"/>
    <property type="match status" value="1"/>
</dbReference>
<dbReference type="SUPFAM" id="SSF47413">
    <property type="entry name" value="lambda repressor-like DNA-binding domains"/>
    <property type="match status" value="1"/>
</dbReference>
<sequence length="310" mass="33013">MPHPYRIREIARQAGLSEATVDRVLHARGGVRESTAREVHQAIAALDRQQAQARSAGPAVRVDVVVSGSARFGVALRQAFAAELPDLLPALIKPRFHLDEPEIVPALERIARSRSQGVILTAPDTPEITEAVGRIGLPVVTLGVDLPESKRIAYAGISHPDAGATAAYLVEQWLADRAGDVLLVPGDHDLGAADRAAGFRAEMAARAPHRRLVDSPASTVRAIYAPAGGATAVIGEFAHEGRNYDVFVAHGFDAANAELLRARRLSAVLHPDLRADVRHACLTILRAQGLLSGPIRAIPAAIRVITPVNF</sequence>
<dbReference type="SUPFAM" id="SSF53822">
    <property type="entry name" value="Periplasmic binding protein-like I"/>
    <property type="match status" value="1"/>
</dbReference>
<dbReference type="GO" id="GO:0003677">
    <property type="term" value="F:DNA binding"/>
    <property type="evidence" value="ECO:0007669"/>
    <property type="project" value="UniProtKB-KW"/>
</dbReference>
<protein>
    <submittedName>
        <fullName evidence="5">LacI family DNA-binding transcriptional regulator</fullName>
    </submittedName>
</protein>
<evidence type="ECO:0000256" key="3">
    <source>
        <dbReference type="ARBA" id="ARBA00023163"/>
    </source>
</evidence>
<dbReference type="InterPro" id="IPR000843">
    <property type="entry name" value="HTH_LacI"/>
</dbReference>
<dbReference type="PANTHER" id="PTHR30146">
    <property type="entry name" value="LACI-RELATED TRANSCRIPTIONAL REPRESSOR"/>
    <property type="match status" value="1"/>
</dbReference>
<evidence type="ECO:0000313" key="5">
    <source>
        <dbReference type="EMBL" id="MFC7274160.1"/>
    </source>
</evidence>
<dbReference type="RefSeq" id="WP_378965815.1">
    <property type="nucleotide sequence ID" value="NZ_JBHTBJ010000005.1"/>
</dbReference>
<dbReference type="Gene3D" id="1.10.260.40">
    <property type="entry name" value="lambda repressor-like DNA-binding domains"/>
    <property type="match status" value="1"/>
</dbReference>
<dbReference type="Pfam" id="PF00356">
    <property type="entry name" value="LacI"/>
    <property type="match status" value="1"/>
</dbReference>
<dbReference type="Gene3D" id="3.40.50.2300">
    <property type="match status" value="2"/>
</dbReference>
<dbReference type="InterPro" id="IPR028082">
    <property type="entry name" value="Peripla_BP_I"/>
</dbReference>
<gene>
    <name evidence="5" type="ORF">ACFQS1_09235</name>
</gene>
<dbReference type="InterPro" id="IPR010982">
    <property type="entry name" value="Lambda_DNA-bd_dom_sf"/>
</dbReference>
<keyword evidence="1" id="KW-0805">Transcription regulation</keyword>
<keyword evidence="6" id="KW-1185">Reference proteome</keyword>
<dbReference type="PROSITE" id="PS50932">
    <property type="entry name" value="HTH_LACI_2"/>
    <property type="match status" value="1"/>
</dbReference>
<proteinExistence type="predicted"/>
<feature type="domain" description="HTH lacI-type" evidence="4">
    <location>
        <begin position="5"/>
        <end position="58"/>
    </location>
</feature>
<evidence type="ECO:0000259" key="4">
    <source>
        <dbReference type="PROSITE" id="PS50932"/>
    </source>
</evidence>
<keyword evidence="3" id="KW-0804">Transcription</keyword>
<reference evidence="6" key="1">
    <citation type="journal article" date="2019" name="Int. J. Syst. Evol. Microbiol.">
        <title>The Global Catalogue of Microorganisms (GCM) 10K type strain sequencing project: providing services to taxonomists for standard genome sequencing and annotation.</title>
        <authorList>
            <consortium name="The Broad Institute Genomics Platform"/>
            <consortium name="The Broad Institute Genome Sequencing Center for Infectious Disease"/>
            <person name="Wu L."/>
            <person name="Ma J."/>
        </authorList>
    </citation>
    <scope>NUCLEOTIDE SEQUENCE [LARGE SCALE GENOMIC DNA]</scope>
    <source>
        <strain evidence="6">XZYJT-10</strain>
    </source>
</reference>
<keyword evidence="2 5" id="KW-0238">DNA-binding</keyword>
<dbReference type="CDD" id="cd01392">
    <property type="entry name" value="HTH_LacI"/>
    <property type="match status" value="1"/>
</dbReference>
<accession>A0ABW2HRK4</accession>
<comment type="caution">
    <text evidence="5">The sequence shown here is derived from an EMBL/GenBank/DDBJ whole genome shotgun (WGS) entry which is preliminary data.</text>
</comment>
<organism evidence="5 6">
    <name type="scientific">Paractinoplanes rhizophilus</name>
    <dbReference type="NCBI Taxonomy" id="1416877"/>
    <lineage>
        <taxon>Bacteria</taxon>
        <taxon>Bacillati</taxon>
        <taxon>Actinomycetota</taxon>
        <taxon>Actinomycetes</taxon>
        <taxon>Micromonosporales</taxon>
        <taxon>Micromonosporaceae</taxon>
        <taxon>Paractinoplanes</taxon>
    </lineage>
</organism>
<evidence type="ECO:0000313" key="6">
    <source>
        <dbReference type="Proteomes" id="UP001596548"/>
    </source>
</evidence>
<evidence type="ECO:0000256" key="2">
    <source>
        <dbReference type="ARBA" id="ARBA00023125"/>
    </source>
</evidence>
<dbReference type="Proteomes" id="UP001596548">
    <property type="component" value="Unassembled WGS sequence"/>
</dbReference>